<dbReference type="Pfam" id="PF20029">
    <property type="entry name" value="DUF6436"/>
    <property type="match status" value="1"/>
</dbReference>
<organism evidence="2 3">
    <name type="scientific">Lacimicrobium alkaliphilum</name>
    <dbReference type="NCBI Taxonomy" id="1526571"/>
    <lineage>
        <taxon>Bacteria</taxon>
        <taxon>Pseudomonadati</taxon>
        <taxon>Pseudomonadota</taxon>
        <taxon>Gammaproteobacteria</taxon>
        <taxon>Alteromonadales</taxon>
        <taxon>Alteromonadaceae</taxon>
        <taxon>Lacimicrobium</taxon>
    </lineage>
</organism>
<sequence length="170" mass="18777">MKPQSWAFLLIWAGILLGTLVLMSRWQLVDYDPNGMLLDKEHSTGLAKKLAKLSDNNRSTAIHITDSDCFCNLISQSHRQQVSQLLKDYGYSNKSINLSDFDELRQWITAVPSIILFDADSNLTFIGPYSTGLRCSAGKGLIESWLTSSIDTQGLGPTVISEAKGCYCPA</sequence>
<dbReference type="STRING" id="1526571.AT746_11175"/>
<name>A0A0U3B5C1_9ALTE</name>
<evidence type="ECO:0000313" key="2">
    <source>
        <dbReference type="EMBL" id="ALS98777.1"/>
    </source>
</evidence>
<dbReference type="InterPro" id="IPR045494">
    <property type="entry name" value="DUF6436"/>
</dbReference>
<evidence type="ECO:0000259" key="1">
    <source>
        <dbReference type="Pfam" id="PF20029"/>
    </source>
</evidence>
<keyword evidence="3" id="KW-1185">Reference proteome</keyword>
<reference evidence="2 3" key="1">
    <citation type="submission" date="2015-12" db="EMBL/GenBank/DDBJ databases">
        <title>Complete genome of Lacimicrobium alkaliphilum KCTC 32984.</title>
        <authorList>
            <person name="Kim S.-G."/>
            <person name="Lee Y.-J."/>
        </authorList>
    </citation>
    <scope>NUCLEOTIDE SEQUENCE [LARGE SCALE GENOMIC DNA]</scope>
    <source>
        <strain evidence="2 3">YelD216</strain>
    </source>
</reference>
<evidence type="ECO:0000313" key="3">
    <source>
        <dbReference type="Proteomes" id="UP000068447"/>
    </source>
</evidence>
<dbReference type="EMBL" id="CP013650">
    <property type="protein sequence ID" value="ALS98777.1"/>
    <property type="molecule type" value="Genomic_DNA"/>
</dbReference>
<dbReference type="RefSeq" id="WP_062480327.1">
    <property type="nucleotide sequence ID" value="NZ_CP013650.1"/>
</dbReference>
<accession>A0A0U3B5C1</accession>
<dbReference type="OrthoDB" id="8897581at2"/>
<feature type="domain" description="DUF6436" evidence="1">
    <location>
        <begin position="48"/>
        <end position="169"/>
    </location>
</feature>
<proteinExistence type="predicted"/>
<dbReference type="KEGG" id="lal:AT746_11175"/>
<dbReference type="AlphaFoldDB" id="A0A0U3B5C1"/>
<dbReference type="Proteomes" id="UP000068447">
    <property type="component" value="Chromosome"/>
</dbReference>
<gene>
    <name evidence="2" type="ORF">AT746_11175</name>
</gene>
<protein>
    <recommendedName>
        <fullName evidence="1">DUF6436 domain-containing protein</fullName>
    </recommendedName>
</protein>